<dbReference type="Gene3D" id="3.90.320.10">
    <property type="match status" value="1"/>
</dbReference>
<dbReference type="EMBL" id="CAEZTS010000233">
    <property type="protein sequence ID" value="CAB4595805.1"/>
    <property type="molecule type" value="Genomic_DNA"/>
</dbReference>
<accession>A0A6J6G9L9</accession>
<gene>
    <name evidence="2" type="ORF">UFOPK1722_01886</name>
</gene>
<evidence type="ECO:0000313" key="2">
    <source>
        <dbReference type="EMBL" id="CAB4595805.1"/>
    </source>
</evidence>
<evidence type="ECO:0000259" key="1">
    <source>
        <dbReference type="Pfam" id="PF12705"/>
    </source>
</evidence>
<dbReference type="InterPro" id="IPR038726">
    <property type="entry name" value="PDDEXK_AddAB-type"/>
</dbReference>
<reference evidence="2" key="1">
    <citation type="submission" date="2020-05" db="EMBL/GenBank/DDBJ databases">
        <authorList>
            <person name="Chiriac C."/>
            <person name="Salcher M."/>
            <person name="Ghai R."/>
            <person name="Kavagutti S V."/>
        </authorList>
    </citation>
    <scope>NUCLEOTIDE SEQUENCE</scope>
</reference>
<proteinExistence type="predicted"/>
<organism evidence="2">
    <name type="scientific">freshwater metagenome</name>
    <dbReference type="NCBI Taxonomy" id="449393"/>
    <lineage>
        <taxon>unclassified sequences</taxon>
        <taxon>metagenomes</taxon>
        <taxon>ecological metagenomes</taxon>
    </lineage>
</organism>
<dbReference type="AlphaFoldDB" id="A0A6J6G9L9"/>
<name>A0A6J6G9L9_9ZZZZ</name>
<sequence>MSDVYNPAQQRVIDLLGRTDERPVIPDGLADELRAEIEEALKPFHPVLPDGKSYETRFTLSKRGLGDVHSCEKYFVDGIGPFEWSTANAKGTIVHKAVEVSINLRHPMPPADLVEEAVSRLANDTSKGISDFLTTLDEFGRAELIGMCTATFTRFTENFPPIKRTWIPQVESPIALSLAGGRVRVSGKLDIALGRPPDKVILDIKTGGRDHSHTEDLRLYALIDLLSIGHAPRKVASYYIEDSVIDQEDINEASLRSTTRRLRDGLVRAIELKIGKVEPVLRPGNKCRWCLHNNDCQAGLEFMAELAERDGW</sequence>
<feature type="domain" description="PD-(D/E)XK endonuclease-like" evidence="1">
    <location>
        <begin position="86"/>
        <end position="297"/>
    </location>
</feature>
<dbReference type="Pfam" id="PF12705">
    <property type="entry name" value="PDDEXK_1"/>
    <property type="match status" value="1"/>
</dbReference>
<protein>
    <submittedName>
        <fullName evidence="2">Unannotated protein</fullName>
    </submittedName>
</protein>
<dbReference type="InterPro" id="IPR011604">
    <property type="entry name" value="PDDEXK-like_dom_sf"/>
</dbReference>